<dbReference type="PANTHER" id="PTHR48007">
    <property type="entry name" value="LEUCINE-RICH REPEAT RECEPTOR-LIKE PROTEIN KINASE PXC1"/>
    <property type="match status" value="1"/>
</dbReference>
<keyword evidence="7 10" id="KW-1133">Transmembrane helix</keyword>
<evidence type="ECO:0000256" key="7">
    <source>
        <dbReference type="ARBA" id="ARBA00022989"/>
    </source>
</evidence>
<reference evidence="12" key="1">
    <citation type="submission" date="2022-07" db="EMBL/GenBank/DDBJ databases">
        <authorList>
            <person name="Macas J."/>
            <person name="Novak P."/>
            <person name="Neumann P."/>
        </authorList>
    </citation>
    <scope>NUCLEOTIDE SEQUENCE</scope>
</reference>
<dbReference type="Pfam" id="PF13855">
    <property type="entry name" value="LRR_8"/>
    <property type="match status" value="1"/>
</dbReference>
<keyword evidence="4" id="KW-0677">Repeat</keyword>
<dbReference type="Proteomes" id="UP001152523">
    <property type="component" value="Unassembled WGS sequence"/>
</dbReference>
<evidence type="ECO:0000256" key="9">
    <source>
        <dbReference type="SAM" id="MobiDB-lite"/>
    </source>
</evidence>
<comment type="subcellular location">
    <subcellularLocation>
        <location evidence="1">Membrane</location>
    </subcellularLocation>
</comment>
<dbReference type="InterPro" id="IPR013210">
    <property type="entry name" value="LRR_N_plant-typ"/>
</dbReference>
<dbReference type="Gene3D" id="1.10.510.10">
    <property type="entry name" value="Transferase(Phosphotransferase) domain 1"/>
    <property type="match status" value="1"/>
</dbReference>
<evidence type="ECO:0000256" key="3">
    <source>
        <dbReference type="ARBA" id="ARBA00022692"/>
    </source>
</evidence>
<keyword evidence="8 10" id="KW-0472">Membrane</keyword>
<dbReference type="GO" id="GO:0005524">
    <property type="term" value="F:ATP binding"/>
    <property type="evidence" value="ECO:0007669"/>
    <property type="project" value="UniProtKB-KW"/>
</dbReference>
<proteinExistence type="predicted"/>
<dbReference type="GO" id="GO:0016020">
    <property type="term" value="C:membrane"/>
    <property type="evidence" value="ECO:0007669"/>
    <property type="project" value="UniProtKB-SubCell"/>
</dbReference>
<evidence type="ECO:0000256" key="10">
    <source>
        <dbReference type="SAM" id="Phobius"/>
    </source>
</evidence>
<dbReference type="Pfam" id="PF00069">
    <property type="entry name" value="Pkinase"/>
    <property type="match status" value="1"/>
</dbReference>
<comment type="caution">
    <text evidence="12">The sequence shown here is derived from an EMBL/GenBank/DDBJ whole genome shotgun (WGS) entry which is preliminary data.</text>
</comment>
<dbReference type="SUPFAM" id="SSF56112">
    <property type="entry name" value="Protein kinase-like (PK-like)"/>
    <property type="match status" value="1"/>
</dbReference>
<feature type="transmembrane region" description="Helical" evidence="10">
    <location>
        <begin position="17"/>
        <end position="34"/>
    </location>
</feature>
<keyword evidence="6" id="KW-0067">ATP-binding</keyword>
<evidence type="ECO:0000256" key="4">
    <source>
        <dbReference type="ARBA" id="ARBA00022737"/>
    </source>
</evidence>
<name>A0AAV0C338_9ASTE</name>
<feature type="region of interest" description="Disordered" evidence="9">
    <location>
        <begin position="337"/>
        <end position="364"/>
    </location>
</feature>
<evidence type="ECO:0000256" key="8">
    <source>
        <dbReference type="ARBA" id="ARBA00023136"/>
    </source>
</evidence>
<evidence type="ECO:0000256" key="2">
    <source>
        <dbReference type="ARBA" id="ARBA00022614"/>
    </source>
</evidence>
<evidence type="ECO:0000313" key="13">
    <source>
        <dbReference type="Proteomes" id="UP001152523"/>
    </source>
</evidence>
<dbReference type="AlphaFoldDB" id="A0AAV0C338"/>
<dbReference type="Gene3D" id="3.30.200.20">
    <property type="entry name" value="Phosphorylase Kinase, domain 1"/>
    <property type="match status" value="1"/>
</dbReference>
<dbReference type="FunFam" id="3.30.200.20:FF:000307">
    <property type="entry name" value="pollen receptor-like kinase 1"/>
    <property type="match status" value="1"/>
</dbReference>
<dbReference type="Gene3D" id="3.80.10.10">
    <property type="entry name" value="Ribonuclease Inhibitor"/>
    <property type="match status" value="1"/>
</dbReference>
<dbReference type="InterPro" id="IPR001611">
    <property type="entry name" value="Leu-rich_rpt"/>
</dbReference>
<evidence type="ECO:0000256" key="5">
    <source>
        <dbReference type="ARBA" id="ARBA00022741"/>
    </source>
</evidence>
<feature type="domain" description="Protein kinase" evidence="11">
    <location>
        <begin position="387"/>
        <end position="658"/>
    </location>
</feature>
<gene>
    <name evidence="12" type="ORF">CEPIT_LOCUS824</name>
</gene>
<dbReference type="InterPro" id="IPR011009">
    <property type="entry name" value="Kinase-like_dom_sf"/>
</dbReference>
<dbReference type="PROSITE" id="PS50011">
    <property type="entry name" value="PROTEIN_KINASE_DOM"/>
    <property type="match status" value="1"/>
</dbReference>
<dbReference type="InterPro" id="IPR000719">
    <property type="entry name" value="Prot_kinase_dom"/>
</dbReference>
<feature type="region of interest" description="Disordered" evidence="9">
    <location>
        <begin position="261"/>
        <end position="284"/>
    </location>
</feature>
<organism evidence="12 13">
    <name type="scientific">Cuscuta epithymum</name>
    <dbReference type="NCBI Taxonomy" id="186058"/>
    <lineage>
        <taxon>Eukaryota</taxon>
        <taxon>Viridiplantae</taxon>
        <taxon>Streptophyta</taxon>
        <taxon>Embryophyta</taxon>
        <taxon>Tracheophyta</taxon>
        <taxon>Spermatophyta</taxon>
        <taxon>Magnoliopsida</taxon>
        <taxon>eudicotyledons</taxon>
        <taxon>Gunneridae</taxon>
        <taxon>Pentapetalae</taxon>
        <taxon>asterids</taxon>
        <taxon>lamiids</taxon>
        <taxon>Solanales</taxon>
        <taxon>Convolvulaceae</taxon>
        <taxon>Cuscuteae</taxon>
        <taxon>Cuscuta</taxon>
        <taxon>Cuscuta subgen. Cuscuta</taxon>
    </lineage>
</organism>
<dbReference type="SUPFAM" id="SSF52058">
    <property type="entry name" value="L domain-like"/>
    <property type="match status" value="1"/>
</dbReference>
<dbReference type="EMBL" id="CAMAPF010000006">
    <property type="protein sequence ID" value="CAH9055595.1"/>
    <property type="molecule type" value="Genomic_DNA"/>
</dbReference>
<dbReference type="GO" id="GO:0004672">
    <property type="term" value="F:protein kinase activity"/>
    <property type="evidence" value="ECO:0007669"/>
    <property type="project" value="InterPro"/>
</dbReference>
<keyword evidence="2" id="KW-0433">Leucine-rich repeat</keyword>
<keyword evidence="5" id="KW-0547">Nucleotide-binding</keyword>
<dbReference type="InterPro" id="IPR032675">
    <property type="entry name" value="LRR_dom_sf"/>
</dbReference>
<feature type="transmembrane region" description="Helical" evidence="10">
    <location>
        <begin position="295"/>
        <end position="316"/>
    </location>
</feature>
<keyword evidence="3 10" id="KW-0812">Transmembrane</keyword>
<evidence type="ECO:0000256" key="1">
    <source>
        <dbReference type="ARBA" id="ARBA00004370"/>
    </source>
</evidence>
<dbReference type="InterPro" id="IPR046959">
    <property type="entry name" value="PRK1-6/SRF4-like"/>
</dbReference>
<dbReference type="PANTHER" id="PTHR48007:SF64">
    <property type="entry name" value="POLLEN RECEPTOR-LIKE KINASE 1"/>
    <property type="match status" value="1"/>
</dbReference>
<evidence type="ECO:0000259" key="11">
    <source>
        <dbReference type="PROSITE" id="PS50011"/>
    </source>
</evidence>
<sequence length="664" mass="72076">MIRAGVAAQMRGRRRNVAAPHVIIVLIIATRLFLSPVSSLEGDLEIHDPAGAGSSGATLMEFKTSLVSSPNGGAVERALISWNTSISPCSGNAGNWYGVLCLNGDVMGLQLDGLGLSGDIDIDALVPLRFLRFLSFENNEFEGLMPDWRKLGALKSLFLSNNRFGGKIDDDAFSSMGSLKKVHLANNRFTGNIPTSLAITPRLLELRLENNNFSGPIPKFQAGLKMFNASNNQLEGAIPPTLSAMDPSAFSGNKGLCGMPINSDCTSQSPPPPKSPPGTDAGDAESSLSYTLTEILMLIAICLLVVALIIAAYVICRPNHSQLDGVAFDPLFSPNNNPGVSPSPDRVIGGSTPNNTSSPGAGASPSVGKLAFVRTDRTQFNLQDLLRASAEVLGAGELGSSYKAVLIDGQAVVVKRLKHMNQVGREDFHEHMRRLARLEHPNLLPLVAYYYRKEEKLLISDFVPNGSLASHLYGKDLTLDWPSRLRIIKGVAKALSYLHKELTSLVLPHGHLKPANVLLDEAFNPILMDYAMVPILNPDEVQSILVAYKSPECIFSPHHPTRKTDVWTLGVLILETLTATSPTKFLDTQLNTWINSIGKALEGEGSQHETIFDARIAVSLTDSRLQMQRLLQIGVACCQEDLNARLEINEVVERIELLNERDDL</sequence>
<protein>
    <recommendedName>
        <fullName evidence="11">Protein kinase domain-containing protein</fullName>
    </recommendedName>
</protein>
<keyword evidence="13" id="KW-1185">Reference proteome</keyword>
<evidence type="ECO:0000313" key="12">
    <source>
        <dbReference type="EMBL" id="CAH9055595.1"/>
    </source>
</evidence>
<accession>A0AAV0C338</accession>
<dbReference type="Pfam" id="PF08263">
    <property type="entry name" value="LRRNT_2"/>
    <property type="match status" value="1"/>
</dbReference>
<evidence type="ECO:0000256" key="6">
    <source>
        <dbReference type="ARBA" id="ARBA00022840"/>
    </source>
</evidence>